<sequence length="301" mass="33092">MRCVGWFYLELNGCRLVISHYKTTVIQPTVGHPGVAGGGIAPAGSIPDAGHWKPEKMTRDAVRVNIGNQEPRRALGTRRLSMPTRSPRCRSPTMDDWSSLSLVSNTRGRPAYNRHPAYPFGPAAPRTLTPDFRQGSNGEVTVHLHPAARRLRCTPRRPKPRYRIPRFWGYTATVHSDAAGRAATQIAGVTAITLNPVLLFGGSASAHFGAEFNFGAELDLATTGNARTWASEPARIRDSRRLHSCRHCSVGNPGVCVGRLCYGGRCLVRCPPGLSIPVTKEEFLEWMDQPRLGRRYTTTTV</sequence>
<protein>
    <submittedName>
        <fullName evidence="1">Uncharacterized protein</fullName>
    </submittedName>
</protein>
<proteinExistence type="predicted"/>
<evidence type="ECO:0000313" key="1">
    <source>
        <dbReference type="EMBL" id="KAJ7661169.1"/>
    </source>
</evidence>
<dbReference type="AlphaFoldDB" id="A0AAD7CW20"/>
<name>A0AAD7CW20_MYCRO</name>
<keyword evidence="2" id="KW-1185">Reference proteome</keyword>
<dbReference type="Proteomes" id="UP001221757">
    <property type="component" value="Unassembled WGS sequence"/>
</dbReference>
<reference evidence="1" key="1">
    <citation type="submission" date="2023-03" db="EMBL/GenBank/DDBJ databases">
        <title>Massive genome expansion in bonnet fungi (Mycena s.s.) driven by repeated elements and novel gene families across ecological guilds.</title>
        <authorList>
            <consortium name="Lawrence Berkeley National Laboratory"/>
            <person name="Harder C.B."/>
            <person name="Miyauchi S."/>
            <person name="Viragh M."/>
            <person name="Kuo A."/>
            <person name="Thoen E."/>
            <person name="Andreopoulos B."/>
            <person name="Lu D."/>
            <person name="Skrede I."/>
            <person name="Drula E."/>
            <person name="Henrissat B."/>
            <person name="Morin E."/>
            <person name="Kohler A."/>
            <person name="Barry K."/>
            <person name="LaButti K."/>
            <person name="Morin E."/>
            <person name="Salamov A."/>
            <person name="Lipzen A."/>
            <person name="Mereny Z."/>
            <person name="Hegedus B."/>
            <person name="Baldrian P."/>
            <person name="Stursova M."/>
            <person name="Weitz H."/>
            <person name="Taylor A."/>
            <person name="Grigoriev I.V."/>
            <person name="Nagy L.G."/>
            <person name="Martin F."/>
            <person name="Kauserud H."/>
        </authorList>
    </citation>
    <scope>NUCLEOTIDE SEQUENCE</scope>
    <source>
        <strain evidence="1">CBHHK067</strain>
    </source>
</reference>
<evidence type="ECO:0000313" key="2">
    <source>
        <dbReference type="Proteomes" id="UP001221757"/>
    </source>
</evidence>
<organism evidence="1 2">
    <name type="scientific">Mycena rosella</name>
    <name type="common">Pink bonnet</name>
    <name type="synonym">Agaricus rosellus</name>
    <dbReference type="NCBI Taxonomy" id="1033263"/>
    <lineage>
        <taxon>Eukaryota</taxon>
        <taxon>Fungi</taxon>
        <taxon>Dikarya</taxon>
        <taxon>Basidiomycota</taxon>
        <taxon>Agaricomycotina</taxon>
        <taxon>Agaricomycetes</taxon>
        <taxon>Agaricomycetidae</taxon>
        <taxon>Agaricales</taxon>
        <taxon>Marasmiineae</taxon>
        <taxon>Mycenaceae</taxon>
        <taxon>Mycena</taxon>
    </lineage>
</organism>
<dbReference type="EMBL" id="JARKIE010000252">
    <property type="protein sequence ID" value="KAJ7661169.1"/>
    <property type="molecule type" value="Genomic_DNA"/>
</dbReference>
<gene>
    <name evidence="1" type="ORF">B0H17DRAFT_1259666</name>
</gene>
<accession>A0AAD7CW20</accession>
<comment type="caution">
    <text evidence="1">The sequence shown here is derived from an EMBL/GenBank/DDBJ whole genome shotgun (WGS) entry which is preliminary data.</text>
</comment>